<evidence type="ECO:0000313" key="7">
    <source>
        <dbReference type="EMBL" id="SDE36389.1"/>
    </source>
</evidence>
<dbReference type="STRING" id="938405.SAMN02927895_04050"/>
<keyword evidence="2 5" id="KW-0812">Transmembrane</keyword>
<organism evidence="7 8">
    <name type="scientific">Belnapia rosea</name>
    <dbReference type="NCBI Taxonomy" id="938405"/>
    <lineage>
        <taxon>Bacteria</taxon>
        <taxon>Pseudomonadati</taxon>
        <taxon>Pseudomonadota</taxon>
        <taxon>Alphaproteobacteria</taxon>
        <taxon>Acetobacterales</taxon>
        <taxon>Roseomonadaceae</taxon>
        <taxon>Belnapia</taxon>
    </lineage>
</organism>
<evidence type="ECO:0000256" key="4">
    <source>
        <dbReference type="ARBA" id="ARBA00023136"/>
    </source>
</evidence>
<feature type="domain" description="TMEM205-like" evidence="6">
    <location>
        <begin position="9"/>
        <end position="100"/>
    </location>
</feature>
<feature type="transmembrane region" description="Helical" evidence="5">
    <location>
        <begin position="72"/>
        <end position="89"/>
    </location>
</feature>
<proteinExistence type="predicted"/>
<gene>
    <name evidence="7" type="ORF">SAMN04487779_103032</name>
</gene>
<dbReference type="GO" id="GO:0016020">
    <property type="term" value="C:membrane"/>
    <property type="evidence" value="ECO:0007669"/>
    <property type="project" value="UniProtKB-SubCell"/>
</dbReference>
<feature type="transmembrane region" description="Helical" evidence="5">
    <location>
        <begin position="6"/>
        <end position="33"/>
    </location>
</feature>
<dbReference type="RefSeq" id="WP_218128052.1">
    <property type="nucleotide sequence ID" value="NZ_FMZX01000030.1"/>
</dbReference>
<evidence type="ECO:0000313" key="8">
    <source>
        <dbReference type="Proteomes" id="UP000198925"/>
    </source>
</evidence>
<evidence type="ECO:0000256" key="2">
    <source>
        <dbReference type="ARBA" id="ARBA00022692"/>
    </source>
</evidence>
<feature type="transmembrane region" description="Helical" evidence="5">
    <location>
        <begin position="117"/>
        <end position="138"/>
    </location>
</feature>
<dbReference type="EMBL" id="FMZX01000030">
    <property type="protein sequence ID" value="SDE36389.1"/>
    <property type="molecule type" value="Genomic_DNA"/>
</dbReference>
<dbReference type="AlphaFoldDB" id="A0A1G7CAN7"/>
<comment type="subcellular location">
    <subcellularLocation>
        <location evidence="1">Membrane</location>
    </subcellularLocation>
</comment>
<dbReference type="Pfam" id="PF13664">
    <property type="entry name" value="DUF4149"/>
    <property type="match status" value="1"/>
</dbReference>
<accession>A0A1G7CAN7</accession>
<keyword evidence="4 5" id="KW-0472">Membrane</keyword>
<dbReference type="Proteomes" id="UP000198925">
    <property type="component" value="Unassembled WGS sequence"/>
</dbReference>
<keyword evidence="3 5" id="KW-1133">Transmembrane helix</keyword>
<sequence>MILSALSLLSLALLLGGMVFFAAVVAPLVFTRLPADQAGRFIRQLFPVYYLWLIATAGLAALALAPARPADALAMALVAALTLWLRQGLMPRINRLSDAAQAGDAAARPRFDRAHRLSVLLNLAQMLVAAAVLLRQAWPPP</sequence>
<evidence type="ECO:0000256" key="3">
    <source>
        <dbReference type="ARBA" id="ARBA00022989"/>
    </source>
</evidence>
<keyword evidence="8" id="KW-1185">Reference proteome</keyword>
<evidence type="ECO:0000259" key="6">
    <source>
        <dbReference type="Pfam" id="PF13664"/>
    </source>
</evidence>
<protein>
    <recommendedName>
        <fullName evidence="6">TMEM205-like domain-containing protein</fullName>
    </recommendedName>
</protein>
<name>A0A1G7CAN7_9PROT</name>
<reference evidence="7 8" key="1">
    <citation type="submission" date="2016-10" db="EMBL/GenBank/DDBJ databases">
        <authorList>
            <person name="de Groot N.N."/>
        </authorList>
    </citation>
    <scope>NUCLEOTIDE SEQUENCE [LARGE SCALE GENOMIC DNA]</scope>
    <source>
        <strain evidence="7 8">CPCC 100156</strain>
    </source>
</reference>
<evidence type="ECO:0000256" key="5">
    <source>
        <dbReference type="SAM" id="Phobius"/>
    </source>
</evidence>
<feature type="transmembrane region" description="Helical" evidence="5">
    <location>
        <begin position="45"/>
        <end position="66"/>
    </location>
</feature>
<dbReference type="InterPro" id="IPR025423">
    <property type="entry name" value="TMEM205-like"/>
</dbReference>
<evidence type="ECO:0000256" key="1">
    <source>
        <dbReference type="ARBA" id="ARBA00004370"/>
    </source>
</evidence>